<proteinExistence type="predicted"/>
<feature type="compositionally biased region" description="Low complexity" evidence="1">
    <location>
        <begin position="16"/>
        <end position="30"/>
    </location>
</feature>
<evidence type="ECO:0000313" key="2">
    <source>
        <dbReference type="EMBL" id="KAJ8759103.1"/>
    </source>
</evidence>
<keyword evidence="3" id="KW-1185">Reference proteome</keyword>
<dbReference type="EMBL" id="JAIWQS010000007">
    <property type="protein sequence ID" value="KAJ8759103.1"/>
    <property type="molecule type" value="Genomic_DNA"/>
</dbReference>
<reference evidence="2 3" key="1">
    <citation type="submission" date="2021-09" db="EMBL/GenBank/DDBJ databases">
        <title>Genomic insights and catalytic innovation underlie evolution of tropane alkaloids biosynthesis.</title>
        <authorList>
            <person name="Wang Y.-J."/>
            <person name="Tian T."/>
            <person name="Huang J.-P."/>
            <person name="Huang S.-X."/>
        </authorList>
    </citation>
    <scope>NUCLEOTIDE SEQUENCE [LARGE SCALE GENOMIC DNA]</scope>
    <source>
        <strain evidence="2">KIB-2018</strain>
        <tissue evidence="2">Leaf</tissue>
    </source>
</reference>
<sequence length="310" mass="32407">MGDPTPPPDPFPPLPSSTSASPVVAPAKSLLPGDGSQSEALLGAPTSAPSPDQPRSPSASVLASAASPTQRVSDSSSWRDKVAVQHHRQYWTLEGLSHLASGIGKPICLDSQTAAMDRIGYAKICIKVANNVVLPDKVTIRRLDAASELICASIPLSYPWKPQAANKKWIPTGRKFSTGWSDDLAGGSIQSTEQHTQPSTGPVRDCELEDGLATASEGAPAGDTSKDSPSEDYTGQLTIDAVDHVEGVAQNSTVVTHQAEQGELAHEITSAGGDDHADGVARTWRPHTPGGKGSLLEEISLGGKLLDHLR</sequence>
<dbReference type="AlphaFoldDB" id="A0AAV8SXR1"/>
<accession>A0AAV8SXR1</accession>
<feature type="region of interest" description="Disordered" evidence="1">
    <location>
        <begin position="215"/>
        <end position="234"/>
    </location>
</feature>
<evidence type="ECO:0000256" key="1">
    <source>
        <dbReference type="SAM" id="MobiDB-lite"/>
    </source>
</evidence>
<gene>
    <name evidence="2" type="ORF">K2173_004109</name>
</gene>
<protein>
    <submittedName>
        <fullName evidence="2">Uncharacterized protein</fullName>
    </submittedName>
</protein>
<feature type="region of interest" description="Disordered" evidence="1">
    <location>
        <begin position="181"/>
        <end position="206"/>
    </location>
</feature>
<evidence type="ECO:0000313" key="3">
    <source>
        <dbReference type="Proteomes" id="UP001159364"/>
    </source>
</evidence>
<feature type="compositionally biased region" description="Polar residues" evidence="1">
    <location>
        <begin position="188"/>
        <end position="200"/>
    </location>
</feature>
<organism evidence="2 3">
    <name type="scientific">Erythroxylum novogranatense</name>
    <dbReference type="NCBI Taxonomy" id="1862640"/>
    <lineage>
        <taxon>Eukaryota</taxon>
        <taxon>Viridiplantae</taxon>
        <taxon>Streptophyta</taxon>
        <taxon>Embryophyta</taxon>
        <taxon>Tracheophyta</taxon>
        <taxon>Spermatophyta</taxon>
        <taxon>Magnoliopsida</taxon>
        <taxon>eudicotyledons</taxon>
        <taxon>Gunneridae</taxon>
        <taxon>Pentapetalae</taxon>
        <taxon>rosids</taxon>
        <taxon>fabids</taxon>
        <taxon>Malpighiales</taxon>
        <taxon>Erythroxylaceae</taxon>
        <taxon>Erythroxylum</taxon>
    </lineage>
</organism>
<feature type="compositionally biased region" description="Low complexity" evidence="1">
    <location>
        <begin position="55"/>
        <end position="68"/>
    </location>
</feature>
<feature type="compositionally biased region" description="Pro residues" evidence="1">
    <location>
        <begin position="1"/>
        <end position="15"/>
    </location>
</feature>
<comment type="caution">
    <text evidence="2">The sequence shown here is derived from an EMBL/GenBank/DDBJ whole genome shotgun (WGS) entry which is preliminary data.</text>
</comment>
<name>A0AAV8SXR1_9ROSI</name>
<feature type="region of interest" description="Disordered" evidence="1">
    <location>
        <begin position="1"/>
        <end position="78"/>
    </location>
</feature>
<dbReference type="Proteomes" id="UP001159364">
    <property type="component" value="Linkage Group LG07"/>
</dbReference>